<protein>
    <submittedName>
        <fullName evidence="2">Uncharacterized protein</fullName>
    </submittedName>
</protein>
<evidence type="ECO:0000256" key="1">
    <source>
        <dbReference type="SAM" id="SignalP"/>
    </source>
</evidence>
<comment type="caution">
    <text evidence="2">The sequence shown here is derived from an EMBL/GenBank/DDBJ whole genome shotgun (WGS) entry which is preliminary data.</text>
</comment>
<gene>
    <name evidence="2" type="ORF">TrLO_g1904</name>
</gene>
<proteinExistence type="predicted"/>
<keyword evidence="3" id="KW-1185">Reference proteome</keyword>
<name>A0A9W7KVE9_9STRA</name>
<evidence type="ECO:0000313" key="2">
    <source>
        <dbReference type="EMBL" id="GMI13112.1"/>
    </source>
</evidence>
<dbReference type="AlphaFoldDB" id="A0A9W7KVE9"/>
<dbReference type="EMBL" id="BRXW01000186">
    <property type="protein sequence ID" value="GMI13112.1"/>
    <property type="molecule type" value="Genomic_DNA"/>
</dbReference>
<feature type="chain" id="PRO_5040718936" evidence="1">
    <location>
        <begin position="20"/>
        <end position="304"/>
    </location>
</feature>
<keyword evidence="1" id="KW-0732">Signal</keyword>
<dbReference type="Proteomes" id="UP001165122">
    <property type="component" value="Unassembled WGS sequence"/>
</dbReference>
<accession>A0A9W7KVE9</accession>
<reference evidence="3" key="1">
    <citation type="journal article" date="2023" name="Commun. Biol.">
        <title>Genome analysis of Parmales, the sister group of diatoms, reveals the evolutionary specialization of diatoms from phago-mixotrophs to photoautotrophs.</title>
        <authorList>
            <person name="Ban H."/>
            <person name="Sato S."/>
            <person name="Yoshikawa S."/>
            <person name="Yamada K."/>
            <person name="Nakamura Y."/>
            <person name="Ichinomiya M."/>
            <person name="Sato N."/>
            <person name="Blanc-Mathieu R."/>
            <person name="Endo H."/>
            <person name="Kuwata A."/>
            <person name="Ogata H."/>
        </authorList>
    </citation>
    <scope>NUCLEOTIDE SEQUENCE [LARGE SCALE GENOMIC DNA]</scope>
    <source>
        <strain evidence="3">NIES 3700</strain>
    </source>
</reference>
<dbReference type="OrthoDB" id="40334at2759"/>
<organism evidence="2 3">
    <name type="scientific">Triparma laevis f. longispina</name>
    <dbReference type="NCBI Taxonomy" id="1714387"/>
    <lineage>
        <taxon>Eukaryota</taxon>
        <taxon>Sar</taxon>
        <taxon>Stramenopiles</taxon>
        <taxon>Ochrophyta</taxon>
        <taxon>Bolidophyceae</taxon>
        <taxon>Parmales</taxon>
        <taxon>Triparmaceae</taxon>
        <taxon>Triparma</taxon>
    </lineage>
</organism>
<feature type="signal peptide" evidence="1">
    <location>
        <begin position="1"/>
        <end position="19"/>
    </location>
</feature>
<evidence type="ECO:0000313" key="3">
    <source>
        <dbReference type="Proteomes" id="UP001165122"/>
    </source>
</evidence>
<sequence length="304" mass="33946">MQFLLHVLVFFCYLSTSLSFNLHLAPTRHSSLCSFASTFEDIDLSTPLLNSATSEPVSLPSLLSSPYTKTITIFSTYASDFNNIEYAQRLTHYLPLLESKGVTKCNMIINGSPSQCELFRSLVSLPSSVTIISDPSGICGQKFGVNLGWRSDDDSLSPYFKLYMMLFGFGAWATLPSVIGGYIGNPFKPQPWIETAMRDNIVKRRFPTNGLTLDSDNSIISNKFSELPLVGSWPRRPLELATLRLQNMIGISFQNWSELLPSNLNLLTQLGGCVVLDSNANEIYKFMDRGICDVCNFEKLLEEI</sequence>